<dbReference type="HAMAP" id="MF_00129">
    <property type="entry name" value="MnmG_GidA"/>
    <property type="match status" value="1"/>
</dbReference>
<evidence type="ECO:0000256" key="5">
    <source>
        <dbReference type="ARBA" id="ARBA00022490"/>
    </source>
</evidence>
<evidence type="ECO:0000256" key="8">
    <source>
        <dbReference type="ARBA" id="ARBA00022827"/>
    </source>
</evidence>
<comment type="subcellular location">
    <subcellularLocation>
        <location evidence="12">Cytoplasm</location>
    </subcellularLocation>
</comment>
<evidence type="ECO:0000256" key="2">
    <source>
        <dbReference type="ARBA" id="ARBA00003717"/>
    </source>
</evidence>
<dbReference type="InterPro" id="IPR036188">
    <property type="entry name" value="FAD/NAD-bd_sf"/>
</dbReference>
<dbReference type="GO" id="GO:0002098">
    <property type="term" value="P:tRNA wobble uridine modification"/>
    <property type="evidence" value="ECO:0007669"/>
    <property type="project" value="InterPro"/>
</dbReference>
<dbReference type="Pfam" id="PF13932">
    <property type="entry name" value="SAM_GIDA_C"/>
    <property type="match status" value="1"/>
</dbReference>
<dbReference type="GO" id="GO:0005829">
    <property type="term" value="C:cytosol"/>
    <property type="evidence" value="ECO:0007669"/>
    <property type="project" value="TreeGrafter"/>
</dbReference>
<comment type="subunit">
    <text evidence="10 12">Homodimer. Heterotetramer of two MnmE and two MnmG subunits.</text>
</comment>
<dbReference type="NCBIfam" id="TIGR00136">
    <property type="entry name" value="mnmG_gidA"/>
    <property type="match status" value="1"/>
</dbReference>
<dbReference type="Pfam" id="PF01134">
    <property type="entry name" value="GIDA"/>
    <property type="match status" value="1"/>
</dbReference>
<evidence type="ECO:0000256" key="3">
    <source>
        <dbReference type="ARBA" id="ARBA00007653"/>
    </source>
</evidence>
<reference evidence="14" key="2">
    <citation type="submission" date="2024-06" db="EMBL/GenBank/DDBJ databases">
        <authorList>
            <person name="Petrova K.O."/>
            <person name="Toshchakov S.V."/>
            <person name="Boltjanskaja Y.V."/>
            <person name="Kevbrin V."/>
        </authorList>
    </citation>
    <scope>NUCLEOTIDE SEQUENCE</scope>
    <source>
        <strain evidence="14">Z-910T</strain>
    </source>
</reference>
<organism evidence="14">
    <name type="scientific">Proteinivorax tanatarense</name>
    <dbReference type="NCBI Taxonomy" id="1260629"/>
    <lineage>
        <taxon>Bacteria</taxon>
        <taxon>Bacillati</taxon>
        <taxon>Bacillota</taxon>
        <taxon>Clostridia</taxon>
        <taxon>Eubacteriales</taxon>
        <taxon>Proteinivoracaceae</taxon>
        <taxon>Proteinivorax</taxon>
    </lineage>
</organism>
<feature type="binding site" evidence="12">
    <location>
        <begin position="271"/>
        <end position="285"/>
    </location>
    <ligand>
        <name>NAD(+)</name>
        <dbReference type="ChEBI" id="CHEBI:57540"/>
    </ligand>
</feature>
<dbReference type="FunFam" id="1.10.10.1800:FF:000001">
    <property type="entry name" value="tRNA uridine 5-carboxymethylaminomethyl modification enzyme MnmG"/>
    <property type="match status" value="1"/>
</dbReference>
<keyword evidence="6 12" id="KW-0285">Flavoprotein</keyword>
<evidence type="ECO:0000256" key="11">
    <source>
        <dbReference type="ARBA" id="ARBA00031800"/>
    </source>
</evidence>
<feature type="domain" description="tRNA uridine 5-carboxymethylaminomethyl modification enzyme C-terminal subdomain" evidence="13">
    <location>
        <begin position="544"/>
        <end position="615"/>
    </location>
</feature>
<name>A0AAU7VM45_9FIRM</name>
<gene>
    <name evidence="12 14" type="primary">mnmG</name>
    <name evidence="12" type="synonym">gidA</name>
    <name evidence="14" type="ORF">PRVXT_002988</name>
</gene>
<dbReference type="FunFam" id="3.50.50.60:FF:000063">
    <property type="entry name" value="tRNA uridine 5-carboxymethylaminomethyl modification enzyme MnmG"/>
    <property type="match status" value="1"/>
</dbReference>
<dbReference type="FunFam" id="1.10.150.570:FF:000001">
    <property type="entry name" value="tRNA uridine 5-carboxymethylaminomethyl modification enzyme MnmG"/>
    <property type="match status" value="1"/>
</dbReference>
<sequence length="624" mass="69591">MNKYDCIVIGAGHSGCEAALASSRMGLKTLVLTLNMDNIALMPCNPAVGGPAKGHLVKEIDALGGEMGKNIDKTYIQVRMLNTGKGPAVHALRAQADKSMYQLTMKKVLEDEQNLTLKQGVVDDLIIENSTTKGVRLNTGEKFYAEAVIITSGTYLRSKIIQGSLAYDAGPNSQNVENGLSKSLKSLNIKLMRFKTGTPPRVDGRTVDFSKMEEQPGDDKPYKFSFLTKEQHLTKEQKSCYLTYTNEETHQIIIDNMDKSPLFAGIIEGVGPRYCPSIEDKIKRFSDKSSHQLFVEPEGNYTNEMYLQGMSTSLPVDIQLRFLRTIAGLENVQITRPGYAIEYDVVDPTQLKLTLELKNIKGLFCAGQINGTSGYEEAAAQGLIAGINAALFIQGKPSFTLQRSDGYIGVLIDDLTIKGTHEPYRMLTSRAEFRLLLRQDNADRRLTPLGYKVGLVKEERFNIYDKKIKSIEDEVERLKKIKVNPNDKVNKILKRLGSTELSKTYSLADLLKRPELSYNDLKFIDGSIDGDLAYEVKEQVEIEIKYSGYVEKQLAQVNRFKKTENTYIPKYVDYSKISGLSGEAQEKLKYIKPETLGQASRISGVSPADVSVLMVYLEQLKRGG</sequence>
<comment type="function">
    <text evidence="2 12">NAD-binding protein involved in the addition of a carboxymethylaminomethyl (cmnm) group at the wobble position (U34) of certain tRNAs, forming tRNA-cmnm(5)s(2)U34.</text>
</comment>
<dbReference type="InterPro" id="IPR044920">
    <property type="entry name" value="MnmG_C_subdom_sf"/>
</dbReference>
<dbReference type="Gene3D" id="1.10.10.1800">
    <property type="entry name" value="tRNA uridine 5-carboxymethylaminomethyl modification enzyme MnmG/GidA"/>
    <property type="match status" value="1"/>
</dbReference>
<dbReference type="InterPro" id="IPR047001">
    <property type="entry name" value="MnmG_C_subdom"/>
</dbReference>
<dbReference type="SUPFAM" id="SSF51905">
    <property type="entry name" value="FAD/NAD(P)-binding domain"/>
    <property type="match status" value="1"/>
</dbReference>
<accession>A0AAU7VM45</accession>
<feature type="binding site" evidence="12">
    <location>
        <begin position="10"/>
        <end position="15"/>
    </location>
    <ligand>
        <name>FAD</name>
        <dbReference type="ChEBI" id="CHEBI:57692"/>
    </ligand>
</feature>
<dbReference type="PANTHER" id="PTHR11806:SF0">
    <property type="entry name" value="PROTEIN MTO1 HOMOLOG, MITOCHONDRIAL"/>
    <property type="match status" value="1"/>
</dbReference>
<dbReference type="InterPro" id="IPR049312">
    <property type="entry name" value="GIDA_C_N"/>
</dbReference>
<dbReference type="InterPro" id="IPR004416">
    <property type="entry name" value="MnmG"/>
</dbReference>
<evidence type="ECO:0000256" key="7">
    <source>
        <dbReference type="ARBA" id="ARBA00022694"/>
    </source>
</evidence>
<dbReference type="InterPro" id="IPR002218">
    <property type="entry name" value="MnmG-rel"/>
</dbReference>
<dbReference type="PANTHER" id="PTHR11806">
    <property type="entry name" value="GLUCOSE INHIBITED DIVISION PROTEIN A"/>
    <property type="match status" value="1"/>
</dbReference>
<dbReference type="Pfam" id="PF21680">
    <property type="entry name" value="GIDA_C_1st"/>
    <property type="match status" value="1"/>
</dbReference>
<proteinExistence type="inferred from homology"/>
<dbReference type="AlphaFoldDB" id="A0AAU7VM45"/>
<comment type="caution">
    <text evidence="12">Lacks conserved residue(s) required for the propagation of feature annotation.</text>
</comment>
<keyword evidence="5 12" id="KW-0963">Cytoplasm</keyword>
<evidence type="ECO:0000259" key="13">
    <source>
        <dbReference type="SMART" id="SM01228"/>
    </source>
</evidence>
<evidence type="ECO:0000256" key="12">
    <source>
        <dbReference type="HAMAP-Rule" id="MF_00129"/>
    </source>
</evidence>
<dbReference type="FunFam" id="3.50.50.60:FF:000002">
    <property type="entry name" value="tRNA uridine 5-carboxymethylaminomethyl modification enzyme MnmG"/>
    <property type="match status" value="1"/>
</dbReference>
<dbReference type="PROSITE" id="PS01280">
    <property type="entry name" value="GIDA_1"/>
    <property type="match status" value="1"/>
</dbReference>
<keyword evidence="9 12" id="KW-0520">NAD</keyword>
<comment type="cofactor">
    <cofactor evidence="1 12">
        <name>FAD</name>
        <dbReference type="ChEBI" id="CHEBI:57692"/>
    </cofactor>
</comment>
<dbReference type="InterPro" id="IPR020595">
    <property type="entry name" value="MnmG-rel_CS"/>
</dbReference>
<keyword evidence="8 12" id="KW-0274">FAD</keyword>
<dbReference type="SMART" id="SM01228">
    <property type="entry name" value="GIDA_assoc_3"/>
    <property type="match status" value="1"/>
</dbReference>
<keyword evidence="7 12" id="KW-0819">tRNA processing</keyword>
<dbReference type="PROSITE" id="PS01281">
    <property type="entry name" value="GIDA_2"/>
    <property type="match status" value="1"/>
</dbReference>
<dbReference type="Gene3D" id="3.50.50.60">
    <property type="entry name" value="FAD/NAD(P)-binding domain"/>
    <property type="match status" value="2"/>
</dbReference>
<evidence type="ECO:0000256" key="1">
    <source>
        <dbReference type="ARBA" id="ARBA00001974"/>
    </source>
</evidence>
<dbReference type="InterPro" id="IPR026904">
    <property type="entry name" value="MnmG_C"/>
</dbReference>
<evidence type="ECO:0000256" key="9">
    <source>
        <dbReference type="ARBA" id="ARBA00023027"/>
    </source>
</evidence>
<evidence type="ECO:0000256" key="4">
    <source>
        <dbReference type="ARBA" id="ARBA00020461"/>
    </source>
</evidence>
<dbReference type="GO" id="GO:0030488">
    <property type="term" value="P:tRNA methylation"/>
    <property type="evidence" value="ECO:0007669"/>
    <property type="project" value="TreeGrafter"/>
</dbReference>
<dbReference type="RefSeq" id="WP_350343671.1">
    <property type="nucleotide sequence ID" value="NZ_CP158367.1"/>
</dbReference>
<dbReference type="EMBL" id="CP158367">
    <property type="protein sequence ID" value="XBX74922.1"/>
    <property type="molecule type" value="Genomic_DNA"/>
</dbReference>
<dbReference type="GO" id="GO:0050660">
    <property type="term" value="F:flavin adenine dinucleotide binding"/>
    <property type="evidence" value="ECO:0007669"/>
    <property type="project" value="UniProtKB-UniRule"/>
</dbReference>
<reference evidence="14" key="1">
    <citation type="journal article" date="2013" name="Extremophiles">
        <title>Proteinivorax tanatarense gen. nov., sp. nov., an anaerobic, haloalkaliphilic, proteolytic bacterium isolated from a decaying algal bloom, and proposal of Proteinivoraceae fam. nov.</title>
        <authorList>
            <person name="Kevbrin V."/>
            <person name="Boltyanskaya Y."/>
            <person name="Zhilina T."/>
            <person name="Kolganova T."/>
            <person name="Lavrentjeva E."/>
            <person name="Kuznetsov B."/>
        </authorList>
    </citation>
    <scope>NUCLEOTIDE SEQUENCE</scope>
    <source>
        <strain evidence="14">Z-910T</strain>
    </source>
</reference>
<evidence type="ECO:0000256" key="6">
    <source>
        <dbReference type="ARBA" id="ARBA00022630"/>
    </source>
</evidence>
<evidence type="ECO:0000313" key="14">
    <source>
        <dbReference type="EMBL" id="XBX74922.1"/>
    </source>
</evidence>
<dbReference type="InterPro" id="IPR040131">
    <property type="entry name" value="MnmG_N"/>
</dbReference>
<protein>
    <recommendedName>
        <fullName evidence="4 12">tRNA uridine 5-carboxymethylaminomethyl modification enzyme MnmG</fullName>
    </recommendedName>
    <alternativeName>
        <fullName evidence="11 12">Glucose-inhibited division protein A</fullName>
    </alternativeName>
</protein>
<comment type="similarity">
    <text evidence="3 12">Belongs to the MnmG family.</text>
</comment>
<evidence type="ECO:0000256" key="10">
    <source>
        <dbReference type="ARBA" id="ARBA00025948"/>
    </source>
</evidence>
<dbReference type="Gene3D" id="1.10.150.570">
    <property type="entry name" value="GidA associated domain, C-terminal subdomain"/>
    <property type="match status" value="1"/>
</dbReference>